<dbReference type="PANTHER" id="PTHR10285">
    <property type="entry name" value="URIDINE KINASE"/>
    <property type="match status" value="1"/>
</dbReference>
<dbReference type="InterPro" id="IPR006083">
    <property type="entry name" value="PRK/URK"/>
</dbReference>
<evidence type="ECO:0000313" key="2">
    <source>
        <dbReference type="EMBL" id="RZC77008.1"/>
    </source>
</evidence>
<dbReference type="SUPFAM" id="SSF52540">
    <property type="entry name" value="P-loop containing nucleoside triphosphate hydrolases"/>
    <property type="match status" value="1"/>
</dbReference>
<dbReference type="Proteomes" id="UP000316621">
    <property type="component" value="Chromosome 9"/>
</dbReference>
<accession>A0A4Y7KXU7</accession>
<reference evidence="2 3" key="1">
    <citation type="journal article" date="2018" name="Science">
        <title>The opium poppy genome and morphinan production.</title>
        <authorList>
            <person name="Guo L."/>
            <person name="Winzer T."/>
            <person name="Yang X."/>
            <person name="Li Y."/>
            <person name="Ning Z."/>
            <person name="He Z."/>
            <person name="Teodor R."/>
            <person name="Lu Y."/>
            <person name="Bowser T.A."/>
            <person name="Graham I.A."/>
            <person name="Ye K."/>
        </authorList>
    </citation>
    <scope>NUCLEOTIDE SEQUENCE [LARGE SCALE GENOMIC DNA]</scope>
    <source>
        <strain evidence="3">cv. HN1</strain>
        <tissue evidence="2">Leaves</tissue>
    </source>
</reference>
<evidence type="ECO:0000259" key="1">
    <source>
        <dbReference type="Pfam" id="PF00485"/>
    </source>
</evidence>
<dbReference type="Gene3D" id="3.40.50.300">
    <property type="entry name" value="P-loop containing nucleotide triphosphate hydrolases"/>
    <property type="match status" value="1"/>
</dbReference>
<dbReference type="STRING" id="3469.A0A4Y7KXU7"/>
<protein>
    <recommendedName>
        <fullName evidence="1">Phosphoribulokinase/uridine kinase domain-containing protein</fullName>
    </recommendedName>
</protein>
<feature type="domain" description="Phosphoribulokinase/uridine kinase" evidence="1">
    <location>
        <begin position="10"/>
        <end position="100"/>
    </location>
</feature>
<dbReference type="Pfam" id="PF00485">
    <property type="entry name" value="PRK"/>
    <property type="match status" value="1"/>
</dbReference>
<evidence type="ECO:0000313" key="3">
    <source>
        <dbReference type="Proteomes" id="UP000316621"/>
    </source>
</evidence>
<dbReference type="Gramene" id="RZC77008">
    <property type="protein sequence ID" value="RZC77008"/>
    <property type="gene ID" value="C5167_001157"/>
</dbReference>
<organism evidence="2 3">
    <name type="scientific">Papaver somniferum</name>
    <name type="common">Opium poppy</name>
    <dbReference type="NCBI Taxonomy" id="3469"/>
    <lineage>
        <taxon>Eukaryota</taxon>
        <taxon>Viridiplantae</taxon>
        <taxon>Streptophyta</taxon>
        <taxon>Embryophyta</taxon>
        <taxon>Tracheophyta</taxon>
        <taxon>Spermatophyta</taxon>
        <taxon>Magnoliopsida</taxon>
        <taxon>Ranunculales</taxon>
        <taxon>Papaveraceae</taxon>
        <taxon>Papaveroideae</taxon>
        <taxon>Papaver</taxon>
    </lineage>
</organism>
<proteinExistence type="predicted"/>
<sequence>MLWHTCLCYAFDTEKLISTMENLKDGKAVDIPKYDFKSYKNKTLQSKRVNPSDVILLEGILIFHDSRVREMMNMKIFVDTDADVRLARRIRQDTVEKGRGIG</sequence>
<name>A0A4Y7KXU7_PAPSO</name>
<dbReference type="GO" id="GO:0016301">
    <property type="term" value="F:kinase activity"/>
    <property type="evidence" value="ECO:0007669"/>
    <property type="project" value="InterPro"/>
</dbReference>
<keyword evidence="3" id="KW-1185">Reference proteome</keyword>
<dbReference type="EMBL" id="CM010723">
    <property type="protein sequence ID" value="RZC77008.1"/>
    <property type="molecule type" value="Genomic_DNA"/>
</dbReference>
<dbReference type="GO" id="GO:0005524">
    <property type="term" value="F:ATP binding"/>
    <property type="evidence" value="ECO:0007669"/>
    <property type="project" value="InterPro"/>
</dbReference>
<dbReference type="InterPro" id="IPR027417">
    <property type="entry name" value="P-loop_NTPase"/>
</dbReference>
<dbReference type="AlphaFoldDB" id="A0A4Y7KXU7"/>
<gene>
    <name evidence="2" type="ORF">C5167_001157</name>
</gene>